<accession>A0A0B6X5U1</accession>
<proteinExistence type="predicted"/>
<gene>
    <name evidence="1" type="ORF">XBW1_0350</name>
</gene>
<sequence length="153" mass="17573">MTIKSRETPVNPDYPTCDECYANLMIYPKYIHPDEVSSLLQLEPTKKNIVGTKITSSSGRTREIKIAGWLLSSENYVNSKDIRDHLDWLLNKISKSSEGLKQLQNTDKVTMRIDCVWRSIAWHGGPTLWPEQMKIMSDLGLECSFDIYFVGEE</sequence>
<dbReference type="Proteomes" id="UP000032930">
    <property type="component" value="Chromosome"/>
</dbReference>
<reference evidence="1 2" key="1">
    <citation type="submission" date="2014-02" db="EMBL/GenBank/DDBJ databases">
        <authorList>
            <person name="Genoscope - CEA"/>
        </authorList>
    </citation>
    <scope>NUCLEOTIDE SEQUENCE [LARGE SCALE GENOMIC DNA]</scope>
    <source>
        <strain evidence="1 2">CS03</strain>
    </source>
</reference>
<dbReference type="RefSeq" id="WP_242425235.1">
    <property type="nucleotide sequence ID" value="NZ_CAWMEF010000001.1"/>
</dbReference>
<organism evidence="1 2">
    <name type="scientific">Xenorhabdus bovienii</name>
    <name type="common">Xenorhabdus nematophila subsp. bovienii</name>
    <dbReference type="NCBI Taxonomy" id="40576"/>
    <lineage>
        <taxon>Bacteria</taxon>
        <taxon>Pseudomonadati</taxon>
        <taxon>Pseudomonadota</taxon>
        <taxon>Gammaproteobacteria</taxon>
        <taxon>Enterobacterales</taxon>
        <taxon>Morganellaceae</taxon>
        <taxon>Xenorhabdus</taxon>
    </lineage>
</organism>
<dbReference type="AlphaFoldDB" id="A0A0B6X5U1"/>
<evidence type="ECO:0000313" key="2">
    <source>
        <dbReference type="Proteomes" id="UP000032930"/>
    </source>
</evidence>
<dbReference type="EMBL" id="FO818637">
    <property type="protein sequence ID" value="CDM87709.1"/>
    <property type="molecule type" value="Genomic_DNA"/>
</dbReference>
<protein>
    <recommendedName>
        <fullName evidence="3">DUF4279 domain-containing protein</fullName>
    </recommendedName>
</protein>
<dbReference type="KEGG" id="xbv:XBW1_0350"/>
<evidence type="ECO:0000313" key="1">
    <source>
        <dbReference type="EMBL" id="CDM87709.1"/>
    </source>
</evidence>
<name>A0A0B6X5U1_XENBV</name>
<evidence type="ECO:0008006" key="3">
    <source>
        <dbReference type="Google" id="ProtNLM"/>
    </source>
</evidence>
<dbReference type="InterPro" id="IPR025459">
    <property type="entry name" value="DUF4279"/>
</dbReference>
<dbReference type="Pfam" id="PF14106">
    <property type="entry name" value="DUF4279"/>
    <property type="match status" value="1"/>
</dbReference>